<gene>
    <name evidence="3" type="primary">cwlD</name>
    <name evidence="3" type="ORF">U732_3541</name>
</gene>
<dbReference type="EC" id="3.5.1.28" evidence="3"/>
<dbReference type="Gene3D" id="3.40.630.40">
    <property type="entry name" value="Zn-dependent exopeptidases"/>
    <property type="match status" value="1"/>
</dbReference>
<organism evidence="3 4">
    <name type="scientific">Clostridium argentinense CDC 2741</name>
    <dbReference type="NCBI Taxonomy" id="1418104"/>
    <lineage>
        <taxon>Bacteria</taxon>
        <taxon>Bacillati</taxon>
        <taxon>Bacillota</taxon>
        <taxon>Clostridia</taxon>
        <taxon>Eubacteriales</taxon>
        <taxon>Clostridiaceae</taxon>
        <taxon>Clostridium</taxon>
    </lineage>
</organism>
<accession>A0A0C1U872</accession>
<keyword evidence="4" id="KW-1185">Reference proteome</keyword>
<dbReference type="InterPro" id="IPR002508">
    <property type="entry name" value="MurNAc-LAA_cat"/>
</dbReference>
<evidence type="ECO:0000313" key="3">
    <source>
        <dbReference type="EMBL" id="KIE47943.1"/>
    </source>
</evidence>
<dbReference type="OrthoDB" id="9806267at2"/>
<evidence type="ECO:0000256" key="1">
    <source>
        <dbReference type="ARBA" id="ARBA00022801"/>
    </source>
</evidence>
<comment type="caution">
    <text evidence="3">The sequence shown here is derived from an EMBL/GenBank/DDBJ whole genome shotgun (WGS) entry which is preliminary data.</text>
</comment>
<name>A0A0C1U872_9CLOT</name>
<dbReference type="CDD" id="cd02696">
    <property type="entry name" value="MurNAc-LAA"/>
    <property type="match status" value="1"/>
</dbReference>
<reference evidence="3 4" key="1">
    <citation type="journal article" date="2015" name="Infect. Genet. Evol.">
        <title>Genomic sequences of six botulinum neurotoxin-producing strains representing three clostridial species illustrate the mobility and diversity of botulinum neurotoxin genes.</title>
        <authorList>
            <person name="Smith T.J."/>
            <person name="Hill K.K."/>
            <person name="Xie G."/>
            <person name="Foley B.T."/>
            <person name="Williamson C.H."/>
            <person name="Foster J.T."/>
            <person name="Johnson S.L."/>
            <person name="Chertkov O."/>
            <person name="Teshima H."/>
            <person name="Gibbons H.S."/>
            <person name="Johnsky L.A."/>
            <person name="Karavis M.A."/>
            <person name="Smith L.A."/>
        </authorList>
    </citation>
    <scope>NUCLEOTIDE SEQUENCE [LARGE SCALE GENOMIC DNA]</scope>
    <source>
        <strain evidence="3 4">CDC 2741</strain>
    </source>
</reference>
<dbReference type="GO" id="GO:0009253">
    <property type="term" value="P:peptidoglycan catabolic process"/>
    <property type="evidence" value="ECO:0007669"/>
    <property type="project" value="InterPro"/>
</dbReference>
<dbReference type="InterPro" id="IPR014234">
    <property type="entry name" value="Spore_CwlD"/>
</dbReference>
<evidence type="ECO:0000259" key="2">
    <source>
        <dbReference type="SMART" id="SM00646"/>
    </source>
</evidence>
<dbReference type="InterPro" id="IPR050695">
    <property type="entry name" value="N-acetylmuramoyl_amidase_3"/>
</dbReference>
<protein>
    <submittedName>
        <fullName evidence="3">N-acetylmuramoyl-L-alanine amidase CwlD</fullName>
        <ecNumber evidence="3">3.5.1.28</ecNumber>
    </submittedName>
</protein>
<dbReference type="STRING" id="29341.RSJ17_03830"/>
<dbReference type="GO" id="GO:0008745">
    <property type="term" value="F:N-acetylmuramoyl-L-alanine amidase activity"/>
    <property type="evidence" value="ECO:0007669"/>
    <property type="project" value="UniProtKB-EC"/>
</dbReference>
<keyword evidence="1 3" id="KW-0378">Hydrolase</keyword>
<evidence type="ECO:0000313" key="4">
    <source>
        <dbReference type="Proteomes" id="UP000031366"/>
    </source>
</evidence>
<dbReference type="Proteomes" id="UP000031366">
    <property type="component" value="Unassembled WGS sequence"/>
</dbReference>
<feature type="domain" description="MurNAc-LAA" evidence="2">
    <location>
        <begin position="125"/>
        <end position="232"/>
    </location>
</feature>
<dbReference type="SUPFAM" id="SSF53187">
    <property type="entry name" value="Zn-dependent exopeptidases"/>
    <property type="match status" value="1"/>
</dbReference>
<sequence length="239" mass="26667">MGYKNKNLIVSLLVISISLVGILAINIKSAKTTTSMEVDKMIGTKVILIDPGHGGMDGGASASDGTVEKHINLNISLHLQKLLKESGYKAILTRDEDVGLYSDSGTVKEKKREDLNKRCELKKETDCNMFVSIHLNKFKQPSCKGAQVWYSNNPESEVIAKMIQNNLRMDLDESNTRLAKPAKDGYKVLRCNDTMPGVIVECGFLSNKQDLELLKDESYQKKVAESLCKSIREYFEKSN</sequence>
<dbReference type="EMBL" id="AYSO01000013">
    <property type="protein sequence ID" value="KIE47943.1"/>
    <property type="molecule type" value="Genomic_DNA"/>
</dbReference>
<dbReference type="PANTHER" id="PTHR30404:SF0">
    <property type="entry name" value="N-ACETYLMURAMOYL-L-ALANINE AMIDASE AMIC"/>
    <property type="match status" value="1"/>
</dbReference>
<dbReference type="AlphaFoldDB" id="A0A0C1U872"/>
<proteinExistence type="predicted"/>
<dbReference type="Pfam" id="PF01520">
    <property type="entry name" value="Amidase_3"/>
    <property type="match status" value="1"/>
</dbReference>
<dbReference type="PANTHER" id="PTHR30404">
    <property type="entry name" value="N-ACETYLMURAMOYL-L-ALANINE AMIDASE"/>
    <property type="match status" value="1"/>
</dbReference>
<dbReference type="GO" id="GO:0030288">
    <property type="term" value="C:outer membrane-bounded periplasmic space"/>
    <property type="evidence" value="ECO:0007669"/>
    <property type="project" value="TreeGrafter"/>
</dbReference>
<dbReference type="RefSeq" id="WP_039630722.1">
    <property type="nucleotide sequence ID" value="NZ_AYSO01000013.1"/>
</dbReference>
<dbReference type="SMART" id="SM00646">
    <property type="entry name" value="Ami_3"/>
    <property type="match status" value="1"/>
</dbReference>
<dbReference type="NCBIfam" id="TIGR02883">
    <property type="entry name" value="spore_cwlD"/>
    <property type="match status" value="1"/>
</dbReference>